<dbReference type="EMBL" id="LR796453">
    <property type="protein sequence ID" value="CAB4145298.1"/>
    <property type="molecule type" value="Genomic_DNA"/>
</dbReference>
<evidence type="ECO:0000313" key="2">
    <source>
        <dbReference type="EMBL" id="CAB4176807.1"/>
    </source>
</evidence>
<proteinExistence type="predicted"/>
<reference evidence="3" key="1">
    <citation type="submission" date="2020-05" db="EMBL/GenBank/DDBJ databases">
        <authorList>
            <person name="Chiriac C."/>
            <person name="Salcher M."/>
            <person name="Ghai R."/>
            <person name="Kavagutti S V."/>
        </authorList>
    </citation>
    <scope>NUCLEOTIDE SEQUENCE</scope>
</reference>
<sequence>MTKKMEDIHEDLKAIEKLVNQVAMDLNDAERLDIEDLFKSSLWSSEMKKVLAVIHKELEQRLVQVIPSDTKVREWTDVAGVKYRSELKWKSVRTAVDRDELVKAVRETVRSIDEQTGEIVMDHASLVALLTKAFRFEPRWTEIKELGIDPDQYCKTKYEAQVITTSGVNTEEIGEAF</sequence>
<dbReference type="EMBL" id="LR797535">
    <property type="protein sequence ID" value="CAB4223128.1"/>
    <property type="molecule type" value="Genomic_DNA"/>
</dbReference>
<evidence type="ECO:0000313" key="5">
    <source>
        <dbReference type="EMBL" id="CAB5220502.1"/>
    </source>
</evidence>
<accession>A0A6J5RAA4</accession>
<dbReference type="EMBL" id="LR797169">
    <property type="protein sequence ID" value="CAB4191307.1"/>
    <property type="molecule type" value="Genomic_DNA"/>
</dbReference>
<dbReference type="EMBL" id="LR796931">
    <property type="protein sequence ID" value="CAB4176807.1"/>
    <property type="molecule type" value="Genomic_DNA"/>
</dbReference>
<name>A0A6J5RAA4_9CAUD</name>
<evidence type="ECO:0000313" key="4">
    <source>
        <dbReference type="EMBL" id="CAB4223128.1"/>
    </source>
</evidence>
<evidence type="ECO:0000313" key="3">
    <source>
        <dbReference type="EMBL" id="CAB4191307.1"/>
    </source>
</evidence>
<gene>
    <name evidence="3" type="ORF">UFOVP1219_36</name>
    <name evidence="4" type="ORF">UFOVP1671_11</name>
    <name evidence="5" type="ORF">UFOVP358_22</name>
    <name evidence="1" type="ORF">UFOVP476_8</name>
    <name evidence="2" type="ORF">UFOVP986_67</name>
</gene>
<organism evidence="3">
    <name type="scientific">uncultured Caudovirales phage</name>
    <dbReference type="NCBI Taxonomy" id="2100421"/>
    <lineage>
        <taxon>Viruses</taxon>
        <taxon>Duplodnaviria</taxon>
        <taxon>Heunggongvirae</taxon>
        <taxon>Uroviricota</taxon>
        <taxon>Caudoviricetes</taxon>
        <taxon>Peduoviridae</taxon>
        <taxon>Maltschvirus</taxon>
        <taxon>Maltschvirus maltsch</taxon>
    </lineage>
</organism>
<evidence type="ECO:0000313" key="1">
    <source>
        <dbReference type="EMBL" id="CAB4145298.1"/>
    </source>
</evidence>
<protein>
    <submittedName>
        <fullName evidence="3">Uncharacterized protein</fullName>
    </submittedName>
</protein>
<dbReference type="EMBL" id="LR798290">
    <property type="protein sequence ID" value="CAB5220502.1"/>
    <property type="molecule type" value="Genomic_DNA"/>
</dbReference>